<protein>
    <submittedName>
        <fullName evidence="1">Uncharacterized protein</fullName>
    </submittedName>
</protein>
<gene>
    <name evidence="1" type="ORF">L210DRAFT_3510473</name>
</gene>
<reference evidence="1" key="2">
    <citation type="journal article" date="2020" name="Nat. Commun.">
        <title>Large-scale genome sequencing of mycorrhizal fungi provides insights into the early evolution of symbiotic traits.</title>
        <authorList>
            <person name="Miyauchi S."/>
            <person name="Kiss E."/>
            <person name="Kuo A."/>
            <person name="Drula E."/>
            <person name="Kohler A."/>
            <person name="Sanchez-Garcia M."/>
            <person name="Morin E."/>
            <person name="Andreopoulos B."/>
            <person name="Barry K.W."/>
            <person name="Bonito G."/>
            <person name="Buee M."/>
            <person name="Carver A."/>
            <person name="Chen C."/>
            <person name="Cichocki N."/>
            <person name="Clum A."/>
            <person name="Culley D."/>
            <person name="Crous P.W."/>
            <person name="Fauchery L."/>
            <person name="Girlanda M."/>
            <person name="Hayes R.D."/>
            <person name="Keri Z."/>
            <person name="LaButti K."/>
            <person name="Lipzen A."/>
            <person name="Lombard V."/>
            <person name="Magnuson J."/>
            <person name="Maillard F."/>
            <person name="Murat C."/>
            <person name="Nolan M."/>
            <person name="Ohm R.A."/>
            <person name="Pangilinan J."/>
            <person name="Pereira M.F."/>
            <person name="Perotto S."/>
            <person name="Peter M."/>
            <person name="Pfister S."/>
            <person name="Riley R."/>
            <person name="Sitrit Y."/>
            <person name="Stielow J.B."/>
            <person name="Szollosi G."/>
            <person name="Zifcakova L."/>
            <person name="Stursova M."/>
            <person name="Spatafora J.W."/>
            <person name="Tedersoo L."/>
            <person name="Vaario L.M."/>
            <person name="Yamada A."/>
            <person name="Yan M."/>
            <person name="Wang P."/>
            <person name="Xu J."/>
            <person name="Bruns T."/>
            <person name="Baldrian P."/>
            <person name="Vilgalys R."/>
            <person name="Dunand C."/>
            <person name="Henrissat B."/>
            <person name="Grigoriev I.V."/>
            <person name="Hibbett D."/>
            <person name="Nagy L.G."/>
            <person name="Martin F.M."/>
        </authorList>
    </citation>
    <scope>NUCLEOTIDE SEQUENCE</scope>
    <source>
        <strain evidence="1">BED1</strain>
    </source>
</reference>
<sequence length="153" mass="17241">MALHTVASCSNTELNNTLEWRNAQSYGDARLGGMEELELVVLSPLSECLSLKAQLEWDRTLSRAPAYEDAGTASLQHKPPDSFEQDQLRLRSSLDNDLLPLCQIRGMLDNGRVRVFQERKVWVANGAIPGHPKTTWEQQAFGHKTYEKAMGMR</sequence>
<reference evidence="1" key="1">
    <citation type="submission" date="2019-10" db="EMBL/GenBank/DDBJ databases">
        <authorList>
            <consortium name="DOE Joint Genome Institute"/>
            <person name="Kuo A."/>
            <person name="Miyauchi S."/>
            <person name="Kiss E."/>
            <person name="Drula E."/>
            <person name="Kohler A."/>
            <person name="Sanchez-Garcia M."/>
            <person name="Andreopoulos B."/>
            <person name="Barry K.W."/>
            <person name="Bonito G."/>
            <person name="Buee M."/>
            <person name="Carver A."/>
            <person name="Chen C."/>
            <person name="Cichocki N."/>
            <person name="Clum A."/>
            <person name="Culley D."/>
            <person name="Crous P.W."/>
            <person name="Fauchery L."/>
            <person name="Girlanda M."/>
            <person name="Hayes R."/>
            <person name="Keri Z."/>
            <person name="LaButti K."/>
            <person name="Lipzen A."/>
            <person name="Lombard V."/>
            <person name="Magnuson J."/>
            <person name="Maillard F."/>
            <person name="Morin E."/>
            <person name="Murat C."/>
            <person name="Nolan M."/>
            <person name="Ohm R."/>
            <person name="Pangilinan J."/>
            <person name="Pereira M."/>
            <person name="Perotto S."/>
            <person name="Peter M."/>
            <person name="Riley R."/>
            <person name="Sitrit Y."/>
            <person name="Stielow B."/>
            <person name="Szollosi G."/>
            <person name="Zifcakova L."/>
            <person name="Stursova M."/>
            <person name="Spatafora J.W."/>
            <person name="Tedersoo L."/>
            <person name="Vaario L.-M."/>
            <person name="Yamada A."/>
            <person name="Yan M."/>
            <person name="Wang P."/>
            <person name="Xu J."/>
            <person name="Bruns T."/>
            <person name="Baldrian P."/>
            <person name="Vilgalys R."/>
            <person name="Henrissat B."/>
            <person name="Grigoriev I.V."/>
            <person name="Hibbett D."/>
            <person name="Nagy L.G."/>
            <person name="Martin F.M."/>
        </authorList>
    </citation>
    <scope>NUCLEOTIDE SEQUENCE</scope>
    <source>
        <strain evidence="1">BED1</strain>
    </source>
</reference>
<keyword evidence="2" id="KW-1185">Reference proteome</keyword>
<evidence type="ECO:0000313" key="1">
    <source>
        <dbReference type="EMBL" id="KAF8420332.1"/>
    </source>
</evidence>
<dbReference type="Proteomes" id="UP001194468">
    <property type="component" value="Unassembled WGS sequence"/>
</dbReference>
<dbReference type="EMBL" id="WHUW01000157">
    <property type="protein sequence ID" value="KAF8420332.1"/>
    <property type="molecule type" value="Genomic_DNA"/>
</dbReference>
<proteinExistence type="predicted"/>
<name>A0AAD4G6W2_BOLED</name>
<organism evidence="1 2">
    <name type="scientific">Boletus edulis BED1</name>
    <dbReference type="NCBI Taxonomy" id="1328754"/>
    <lineage>
        <taxon>Eukaryota</taxon>
        <taxon>Fungi</taxon>
        <taxon>Dikarya</taxon>
        <taxon>Basidiomycota</taxon>
        <taxon>Agaricomycotina</taxon>
        <taxon>Agaricomycetes</taxon>
        <taxon>Agaricomycetidae</taxon>
        <taxon>Boletales</taxon>
        <taxon>Boletineae</taxon>
        <taxon>Boletaceae</taxon>
        <taxon>Boletoideae</taxon>
        <taxon>Boletus</taxon>
    </lineage>
</organism>
<dbReference type="AlphaFoldDB" id="A0AAD4G6W2"/>
<accession>A0AAD4G6W2</accession>
<comment type="caution">
    <text evidence="1">The sequence shown here is derived from an EMBL/GenBank/DDBJ whole genome shotgun (WGS) entry which is preliminary data.</text>
</comment>
<evidence type="ECO:0000313" key="2">
    <source>
        <dbReference type="Proteomes" id="UP001194468"/>
    </source>
</evidence>